<sequence length="79" mass="9202">MKTPNTCLLKETELLLKGNEIWPTRFKLWHKKIAGNLEVNGMECHLRRWVDGEECSFGVSLTNRNVPFRRSGMLVREVS</sequence>
<keyword evidence="2" id="KW-1185">Reference proteome</keyword>
<protein>
    <submittedName>
        <fullName evidence="1">Uncharacterized protein</fullName>
    </submittedName>
</protein>
<dbReference type="Proteomes" id="UP000827092">
    <property type="component" value="Unassembled WGS sequence"/>
</dbReference>
<gene>
    <name evidence="1" type="ORF">JTE90_001197</name>
</gene>
<organism evidence="1 2">
    <name type="scientific">Oedothorax gibbosus</name>
    <dbReference type="NCBI Taxonomy" id="931172"/>
    <lineage>
        <taxon>Eukaryota</taxon>
        <taxon>Metazoa</taxon>
        <taxon>Ecdysozoa</taxon>
        <taxon>Arthropoda</taxon>
        <taxon>Chelicerata</taxon>
        <taxon>Arachnida</taxon>
        <taxon>Araneae</taxon>
        <taxon>Araneomorphae</taxon>
        <taxon>Entelegynae</taxon>
        <taxon>Araneoidea</taxon>
        <taxon>Linyphiidae</taxon>
        <taxon>Erigoninae</taxon>
        <taxon>Oedothorax</taxon>
    </lineage>
</organism>
<accession>A0AAV6UVY6</accession>
<evidence type="ECO:0000313" key="2">
    <source>
        <dbReference type="Proteomes" id="UP000827092"/>
    </source>
</evidence>
<dbReference type="AlphaFoldDB" id="A0AAV6UVY6"/>
<proteinExistence type="predicted"/>
<evidence type="ECO:0000313" key="1">
    <source>
        <dbReference type="EMBL" id="KAG8187823.1"/>
    </source>
</evidence>
<comment type="caution">
    <text evidence="1">The sequence shown here is derived from an EMBL/GenBank/DDBJ whole genome shotgun (WGS) entry which is preliminary data.</text>
</comment>
<name>A0AAV6UVY6_9ARAC</name>
<reference evidence="1 2" key="1">
    <citation type="journal article" date="2022" name="Nat. Ecol. Evol.">
        <title>A masculinizing supergene underlies an exaggerated male reproductive morph in a spider.</title>
        <authorList>
            <person name="Hendrickx F."/>
            <person name="De Corte Z."/>
            <person name="Sonet G."/>
            <person name="Van Belleghem S.M."/>
            <person name="Kostlbacher S."/>
            <person name="Vangestel C."/>
        </authorList>
    </citation>
    <scope>NUCLEOTIDE SEQUENCE [LARGE SCALE GENOMIC DNA]</scope>
    <source>
        <strain evidence="1">W744_W776</strain>
    </source>
</reference>
<dbReference type="EMBL" id="JAFNEN010000258">
    <property type="protein sequence ID" value="KAG8187823.1"/>
    <property type="molecule type" value="Genomic_DNA"/>
</dbReference>